<evidence type="ECO:0000256" key="1">
    <source>
        <dbReference type="ARBA" id="ARBA00010233"/>
    </source>
</evidence>
<keyword evidence="5" id="KW-0720">Serine protease</keyword>
<dbReference type="InterPro" id="IPR027461">
    <property type="entry name" value="Carboxypeptidase_A_C_sf"/>
</dbReference>
<evidence type="ECO:0000259" key="8">
    <source>
        <dbReference type="Pfam" id="PF17676"/>
    </source>
</evidence>
<proteinExistence type="inferred from homology"/>
<feature type="active site" description="Charge relay system" evidence="6">
    <location>
        <position position="270"/>
    </location>
</feature>
<evidence type="ECO:0000256" key="4">
    <source>
        <dbReference type="ARBA" id="ARBA00022801"/>
    </source>
</evidence>
<dbReference type="CDD" id="cd07025">
    <property type="entry name" value="Peptidase_S66"/>
    <property type="match status" value="1"/>
</dbReference>
<feature type="active site" description="Nucleophile" evidence="6">
    <location>
        <position position="96"/>
    </location>
</feature>
<dbReference type="InterPro" id="IPR027478">
    <property type="entry name" value="LdcA_N"/>
</dbReference>
<sequence>MHIRVLAPSACVDIDPIQQAKQHVSTLGIQVSFARHLEAQHRYLAGTSNERLTDLKTACEDKSIDAIWCARGGTGAGQLLPYLDTWLLNKALIGYSDSTVLLNYIAMQGGQAIHGPVFQEISQKNLLENQPICTDAQEVLTLLNPLLQHDAIHYDITLAACSHTQPITLSGKILGGNLSTLCSVQGTPWALHLKQPSILLLEDVGESYYRLERLLVQLLQSIDINHLEAIILGDFYHCPQRGVPQSIAEIFAEHLNPLQIPLYVCSWFGHGEKNRPFWIGKNGNIQKNQLIIYA</sequence>
<name>A0A1E7QXL7_9GAMM</name>
<reference evidence="9 10" key="1">
    <citation type="submission" date="2016-09" db="EMBL/GenBank/DDBJ databases">
        <authorList>
            <person name="Capua I."/>
            <person name="De Benedictis P."/>
            <person name="Joannis T."/>
            <person name="Lombin L.H."/>
            <person name="Cattoli G."/>
        </authorList>
    </citation>
    <scope>NUCLEOTIDE SEQUENCE [LARGE SCALE GENOMIC DNA]</scope>
    <source>
        <strain evidence="9 10">ANC 4671</strain>
    </source>
</reference>
<dbReference type="GO" id="GO:0004180">
    <property type="term" value="F:carboxypeptidase activity"/>
    <property type="evidence" value="ECO:0007669"/>
    <property type="project" value="UniProtKB-KW"/>
</dbReference>
<dbReference type="SUPFAM" id="SSF52317">
    <property type="entry name" value="Class I glutamine amidotransferase-like"/>
    <property type="match status" value="1"/>
</dbReference>
<feature type="domain" description="LD-carboxypeptidase N-terminal" evidence="7">
    <location>
        <begin position="3"/>
        <end position="115"/>
    </location>
</feature>
<dbReference type="Proteomes" id="UP000185895">
    <property type="component" value="Unassembled WGS sequence"/>
</dbReference>
<gene>
    <name evidence="9" type="ORF">BJI46_06665</name>
</gene>
<dbReference type="InterPro" id="IPR040921">
    <property type="entry name" value="Peptidase_S66C"/>
</dbReference>
<dbReference type="GO" id="GO:0008236">
    <property type="term" value="F:serine-type peptidase activity"/>
    <property type="evidence" value="ECO:0007669"/>
    <property type="project" value="UniProtKB-KW"/>
</dbReference>
<evidence type="ECO:0000313" key="9">
    <source>
        <dbReference type="EMBL" id="OEY91812.1"/>
    </source>
</evidence>
<evidence type="ECO:0000256" key="5">
    <source>
        <dbReference type="ARBA" id="ARBA00022825"/>
    </source>
</evidence>
<dbReference type="InterPro" id="IPR040449">
    <property type="entry name" value="Peptidase_S66_N"/>
</dbReference>
<feature type="domain" description="LD-carboxypeptidase C-terminal" evidence="8">
    <location>
        <begin position="170"/>
        <end position="282"/>
    </location>
</feature>
<dbReference type="OrthoDB" id="9807329at2"/>
<dbReference type="GO" id="GO:0006508">
    <property type="term" value="P:proteolysis"/>
    <property type="evidence" value="ECO:0007669"/>
    <property type="project" value="UniProtKB-KW"/>
</dbReference>
<evidence type="ECO:0000256" key="6">
    <source>
        <dbReference type="PIRSR" id="PIRSR028757-1"/>
    </source>
</evidence>
<dbReference type="Pfam" id="PF17676">
    <property type="entry name" value="Peptidase_S66C"/>
    <property type="match status" value="1"/>
</dbReference>
<organism evidence="9 10">
    <name type="scientific">Acinetobacter qingfengensis</name>
    <dbReference type="NCBI Taxonomy" id="1262585"/>
    <lineage>
        <taxon>Bacteria</taxon>
        <taxon>Pseudomonadati</taxon>
        <taxon>Pseudomonadota</taxon>
        <taxon>Gammaproteobacteria</taxon>
        <taxon>Moraxellales</taxon>
        <taxon>Moraxellaceae</taxon>
        <taxon>Acinetobacter</taxon>
    </lineage>
</organism>
<evidence type="ECO:0000256" key="3">
    <source>
        <dbReference type="ARBA" id="ARBA00022670"/>
    </source>
</evidence>
<dbReference type="Gene3D" id="3.50.30.60">
    <property type="entry name" value="LD-carboxypeptidase A C-terminal domain-like"/>
    <property type="match status" value="1"/>
</dbReference>
<dbReference type="Gene3D" id="3.40.50.10740">
    <property type="entry name" value="Class I glutamine amidotransferase-like"/>
    <property type="match status" value="1"/>
</dbReference>
<dbReference type="PIRSF" id="PIRSF028757">
    <property type="entry name" value="LD-carboxypeptidase"/>
    <property type="match status" value="1"/>
</dbReference>
<comment type="similarity">
    <text evidence="1">Belongs to the peptidase S66 family.</text>
</comment>
<evidence type="ECO:0000259" key="7">
    <source>
        <dbReference type="Pfam" id="PF02016"/>
    </source>
</evidence>
<feature type="active site" description="Charge relay system" evidence="6">
    <location>
        <position position="202"/>
    </location>
</feature>
<dbReference type="InterPro" id="IPR003507">
    <property type="entry name" value="S66_fam"/>
</dbReference>
<dbReference type="PANTHER" id="PTHR30237">
    <property type="entry name" value="MURAMOYLTETRAPEPTIDE CARBOXYPEPTIDASE"/>
    <property type="match status" value="1"/>
</dbReference>
<dbReference type="AlphaFoldDB" id="A0A1E7QXL7"/>
<evidence type="ECO:0000256" key="2">
    <source>
        <dbReference type="ARBA" id="ARBA00022645"/>
    </source>
</evidence>
<keyword evidence="4" id="KW-0378">Hydrolase</keyword>
<dbReference type="PANTHER" id="PTHR30237:SF2">
    <property type="entry name" value="MUREIN TETRAPEPTIDE CARBOXYPEPTIDASE"/>
    <property type="match status" value="1"/>
</dbReference>
<keyword evidence="3" id="KW-0645">Protease</keyword>
<protein>
    <submittedName>
        <fullName evidence="9">LD-carboxypeptidase</fullName>
    </submittedName>
</protein>
<evidence type="ECO:0000313" key="10">
    <source>
        <dbReference type="Proteomes" id="UP000185895"/>
    </source>
</evidence>
<dbReference type="SUPFAM" id="SSF141986">
    <property type="entry name" value="LD-carboxypeptidase A C-terminal domain-like"/>
    <property type="match status" value="1"/>
</dbReference>
<keyword evidence="2 9" id="KW-0121">Carboxypeptidase</keyword>
<dbReference type="InterPro" id="IPR029062">
    <property type="entry name" value="Class_I_gatase-like"/>
</dbReference>
<keyword evidence="10" id="KW-1185">Reference proteome</keyword>
<dbReference type="RefSeq" id="WP_070071024.1">
    <property type="nucleotide sequence ID" value="NZ_MKKK01000073.1"/>
</dbReference>
<dbReference type="EMBL" id="MKKK01000073">
    <property type="protein sequence ID" value="OEY91812.1"/>
    <property type="molecule type" value="Genomic_DNA"/>
</dbReference>
<dbReference type="Pfam" id="PF02016">
    <property type="entry name" value="Peptidase_S66"/>
    <property type="match status" value="1"/>
</dbReference>
<accession>A0A1E7QXL7</accession>
<comment type="caution">
    <text evidence="9">The sequence shown here is derived from an EMBL/GenBank/DDBJ whole genome shotgun (WGS) entry which is preliminary data.</text>
</comment>